<dbReference type="InterPro" id="IPR052957">
    <property type="entry name" value="Auxin_embryo_med"/>
</dbReference>
<dbReference type="PANTHER" id="PTHR32387:SF0">
    <property type="entry name" value="PROTEIN NO VEIN"/>
    <property type="match status" value="1"/>
</dbReference>
<reference evidence="2 3" key="1">
    <citation type="submission" date="2019-03" db="EMBL/GenBank/DDBJ databases">
        <title>Subsurface microbial communities from deep shales in Ohio and West Virginia, USA.</title>
        <authorList>
            <person name="Wrighton K."/>
        </authorList>
    </citation>
    <scope>NUCLEOTIDE SEQUENCE [LARGE SCALE GENOMIC DNA]</scope>
    <source>
        <strain evidence="2 3">MA284_T2</strain>
    </source>
</reference>
<dbReference type="NCBIfam" id="NF047352">
    <property type="entry name" value="P_loop_sacsin"/>
    <property type="match status" value="1"/>
</dbReference>
<dbReference type="Proteomes" id="UP000295064">
    <property type="component" value="Unassembled WGS sequence"/>
</dbReference>
<comment type="caution">
    <text evidence="2">The sequence shown here is derived from an EMBL/GenBank/DDBJ whole genome shotgun (WGS) entry which is preliminary data.</text>
</comment>
<organism evidence="2 3">
    <name type="scientific">Halanaerobium saccharolyticum</name>
    <dbReference type="NCBI Taxonomy" id="43595"/>
    <lineage>
        <taxon>Bacteria</taxon>
        <taxon>Bacillati</taxon>
        <taxon>Bacillota</taxon>
        <taxon>Clostridia</taxon>
        <taxon>Halanaerobiales</taxon>
        <taxon>Halanaerobiaceae</taxon>
        <taxon>Halanaerobium</taxon>
    </lineage>
</organism>
<name>A0A4R6LNB3_9FIRM</name>
<evidence type="ECO:0000259" key="1">
    <source>
        <dbReference type="Pfam" id="PF13020"/>
    </source>
</evidence>
<dbReference type="RefSeq" id="WP_133515254.1">
    <property type="nucleotide sequence ID" value="NZ_SNWX01000014.1"/>
</dbReference>
<dbReference type="PANTHER" id="PTHR32387">
    <property type="entry name" value="WU:FJ29H11"/>
    <property type="match status" value="1"/>
</dbReference>
<accession>A0A4R6LNB3</accession>
<proteinExistence type="predicted"/>
<dbReference type="InterPro" id="IPR024975">
    <property type="entry name" value="NOV_C"/>
</dbReference>
<protein>
    <submittedName>
        <fullName evidence="2">Uncharacterized protein DUF3883</fullName>
    </submittedName>
</protein>
<dbReference type="AlphaFoldDB" id="A0A4R6LNB3"/>
<feature type="domain" description="Protein NO VEIN C-terminal" evidence="1">
    <location>
        <begin position="570"/>
        <end position="641"/>
    </location>
</feature>
<evidence type="ECO:0000313" key="2">
    <source>
        <dbReference type="EMBL" id="TDO86457.1"/>
    </source>
</evidence>
<dbReference type="EMBL" id="SNWX01000014">
    <property type="protein sequence ID" value="TDO86457.1"/>
    <property type="molecule type" value="Genomic_DNA"/>
</dbReference>
<sequence>MILEEVRSSLLKEAKMSPNLLSDLAGLEHYIAESYHNRSFAELLQNADDADSTKFIIDIAENYILIANDGRYFNKKDFESLCRSTRSFKKRGEKIGYRGIGFKSVVGFSGKLHLLSGDIKTTFSKKLTKNEMSADINVPLIRIPHPMNNLDANVMKLVNKILNKGYKTIFIFENINKQQIETEIDNFNSSSLLFLNNINKIELNTEKNIEIIEAKRKIISPQISKSIISKGDKIKRWLTIGSETQESISFSLNVNGGINRLKDEESLVYAFLPTEEKTGLGIKINGDVSTDPSRRKVILDNNTQDVIRSVSKIISKLFIECLKNEFEIANEKEIINALLPYIDPRSIAYKKKTFSTELLKNIKKIINNELEDLILKPSWINSLDFEKIAKELNLWMVDRDIAGLNNLKNLLSYFGAKEINNNSIINNINKFNLSIRGYAEFISLLINKYVVREILIRDLSLDMKIWIGKDDNVYSLNEINKDNIMVNNEFIELILEKVSYAEYKSFISSIMEYNNLNIKFPKINLDREKTQIEFTDNKNIQQDDEEEKEVLSITKWRSAEQQVCKILNYKNYNVKDVSKQNLGFDIEGIDPDGNDIYFEVKSVDNFGQSFIITNNEWSAAKDKGGKYVITIIKQEGNKLKVAFLKNPLKKLNMDRKCRQWVWECTNYSFDTQVFKLSKS</sequence>
<gene>
    <name evidence="2" type="ORF">DFR79_11429</name>
</gene>
<evidence type="ECO:0000313" key="3">
    <source>
        <dbReference type="Proteomes" id="UP000295064"/>
    </source>
</evidence>
<dbReference type="SUPFAM" id="SSF55874">
    <property type="entry name" value="ATPase domain of HSP90 chaperone/DNA topoisomerase II/histidine kinase"/>
    <property type="match status" value="1"/>
</dbReference>
<dbReference type="Pfam" id="PF13020">
    <property type="entry name" value="NOV_C"/>
    <property type="match status" value="1"/>
</dbReference>
<dbReference type="OrthoDB" id="9757917at2"/>
<dbReference type="InterPro" id="IPR036890">
    <property type="entry name" value="HATPase_C_sf"/>
</dbReference>